<organism evidence="7 8">
    <name type="scientific">Deinococcus deserti (strain DSM 17065 / CIP 109153 / LMG 22923 / VCD115)</name>
    <dbReference type="NCBI Taxonomy" id="546414"/>
    <lineage>
        <taxon>Bacteria</taxon>
        <taxon>Thermotogati</taxon>
        <taxon>Deinococcota</taxon>
        <taxon>Deinococci</taxon>
        <taxon>Deinococcales</taxon>
        <taxon>Deinococcaceae</taxon>
        <taxon>Deinococcus</taxon>
    </lineage>
</organism>
<dbReference type="Proteomes" id="UP000002208">
    <property type="component" value="Chromosome"/>
</dbReference>
<dbReference type="GO" id="GO:0046872">
    <property type="term" value="F:metal ion binding"/>
    <property type="evidence" value="ECO:0007669"/>
    <property type="project" value="UniProtKB-KW"/>
</dbReference>
<dbReference type="SMART" id="SM00849">
    <property type="entry name" value="Lactamase_B"/>
    <property type="match status" value="1"/>
</dbReference>
<keyword evidence="3" id="KW-0378">Hydrolase</keyword>
<dbReference type="AlphaFoldDB" id="C1D024"/>
<dbReference type="Pfam" id="PF00753">
    <property type="entry name" value="Lactamase_B"/>
    <property type="match status" value="1"/>
</dbReference>
<evidence type="ECO:0000313" key="7">
    <source>
        <dbReference type="EMBL" id="ACO45276.1"/>
    </source>
</evidence>
<proteinExistence type="inferred from homology"/>
<dbReference type="KEGG" id="ddr:Deide_04460"/>
<dbReference type="PaxDb" id="546414-Deide_04460"/>
<dbReference type="CDD" id="cd07720">
    <property type="entry name" value="OPHC2-like_MBL-fold"/>
    <property type="match status" value="1"/>
</dbReference>
<dbReference type="HOGENOM" id="CLU_056519_0_0_0"/>
<dbReference type="PANTHER" id="PTHR42978">
    <property type="entry name" value="QUORUM-QUENCHING LACTONASE YTNP-RELATED-RELATED"/>
    <property type="match status" value="1"/>
</dbReference>
<sequence length="340" mass="35856">MTDTDGTAHLPKTDAPNEAPVNRRDTLRLLGAAGLLSAAAPLVGAQQAAPATPATPATPAAANGPMNGNGFYRQKIGDMTLTVVSDGTAPLAALLPTWGANPDRQAEFAATLAEYSVPATNTVNHFNPVVIDTGRHRVLIDTGRGGESGQLANNLRRAGILPNTIDTVFITHGHGDHIGGLTRAGSPVFPRARHVMGSAEFQFWTTQANPSASVQANLIAMKDRFTLIAPDAEIVPGLTAIASPGHTANHLSVRATSGNQSALIFGDAAGHFLLSLRHPGAYVGFDVNGAQAAATRARLFEMAVQEKMWVSAYHFPFPAVGHLRKLPVGYEYEPTIWNWS</sequence>
<dbReference type="STRING" id="546414.Deide_04460"/>
<dbReference type="InterPro" id="IPR051013">
    <property type="entry name" value="MBL_superfamily_lactonases"/>
</dbReference>
<evidence type="ECO:0000256" key="5">
    <source>
        <dbReference type="SAM" id="MobiDB-lite"/>
    </source>
</evidence>
<keyword evidence="4" id="KW-0862">Zinc</keyword>
<reference evidence="7 8" key="1">
    <citation type="journal article" date="2009" name="PLoS Genet.">
        <title>Alliance of proteomics and genomics to unravel the specificities of Sahara bacterium Deinococcus deserti.</title>
        <authorList>
            <person name="de Groot A."/>
            <person name="Dulermo R."/>
            <person name="Ortet P."/>
            <person name="Blanchard L."/>
            <person name="Guerin P."/>
            <person name="Fernandez B."/>
            <person name="Vacherie B."/>
            <person name="Dossat C."/>
            <person name="Jolivet E."/>
            <person name="Siguier P."/>
            <person name="Chandler M."/>
            <person name="Barakat M."/>
            <person name="Dedieu A."/>
            <person name="Barbe V."/>
            <person name="Heulin T."/>
            <person name="Sommer S."/>
            <person name="Achouak W."/>
            <person name="Armengaud J."/>
        </authorList>
    </citation>
    <scope>NUCLEOTIDE SEQUENCE [LARGE SCALE GENOMIC DNA]</scope>
    <source>
        <strain evidence="8">DSM 17065 / CIP 109153 / LMG 22923 / VCD115</strain>
    </source>
</reference>
<evidence type="ECO:0000256" key="1">
    <source>
        <dbReference type="ARBA" id="ARBA00007749"/>
    </source>
</evidence>
<evidence type="ECO:0000313" key="8">
    <source>
        <dbReference type="Proteomes" id="UP000002208"/>
    </source>
</evidence>
<dbReference type="InterPro" id="IPR036866">
    <property type="entry name" value="RibonucZ/Hydroxyglut_hydro"/>
</dbReference>
<accession>C1D024</accession>
<dbReference type="RefSeq" id="WP_012692399.1">
    <property type="nucleotide sequence ID" value="NC_012526.1"/>
</dbReference>
<dbReference type="InterPro" id="IPR001279">
    <property type="entry name" value="Metallo-B-lactamas"/>
</dbReference>
<name>C1D024_DEIDV</name>
<evidence type="ECO:0000256" key="2">
    <source>
        <dbReference type="ARBA" id="ARBA00022723"/>
    </source>
</evidence>
<dbReference type="SUPFAM" id="SSF56281">
    <property type="entry name" value="Metallo-hydrolase/oxidoreductase"/>
    <property type="match status" value="1"/>
</dbReference>
<dbReference type="EMBL" id="CP001114">
    <property type="protein sequence ID" value="ACO45276.1"/>
    <property type="molecule type" value="Genomic_DNA"/>
</dbReference>
<protein>
    <submittedName>
        <fullName evidence="7">Putative metallo-beta-lactamase superfamily protein</fullName>
    </submittedName>
</protein>
<dbReference type="PROSITE" id="PS51318">
    <property type="entry name" value="TAT"/>
    <property type="match status" value="1"/>
</dbReference>
<evidence type="ECO:0000259" key="6">
    <source>
        <dbReference type="SMART" id="SM00849"/>
    </source>
</evidence>
<evidence type="ECO:0000256" key="3">
    <source>
        <dbReference type="ARBA" id="ARBA00022801"/>
    </source>
</evidence>
<dbReference type="InterPro" id="IPR006311">
    <property type="entry name" value="TAT_signal"/>
</dbReference>
<gene>
    <name evidence="7" type="ordered locus">Deide_04460</name>
</gene>
<keyword evidence="8" id="KW-1185">Reference proteome</keyword>
<feature type="region of interest" description="Disordered" evidence="5">
    <location>
        <begin position="1"/>
        <end position="23"/>
    </location>
</feature>
<comment type="similarity">
    <text evidence="1">Belongs to the metallo-beta-lactamase superfamily.</text>
</comment>
<dbReference type="Gene3D" id="3.60.15.10">
    <property type="entry name" value="Ribonuclease Z/Hydroxyacylglutathione hydrolase-like"/>
    <property type="match status" value="1"/>
</dbReference>
<dbReference type="GO" id="GO:0016787">
    <property type="term" value="F:hydrolase activity"/>
    <property type="evidence" value="ECO:0007669"/>
    <property type="project" value="UniProtKB-KW"/>
</dbReference>
<feature type="domain" description="Metallo-beta-lactamase" evidence="6">
    <location>
        <begin position="125"/>
        <end position="314"/>
    </location>
</feature>
<evidence type="ECO:0000256" key="4">
    <source>
        <dbReference type="ARBA" id="ARBA00022833"/>
    </source>
</evidence>
<keyword evidence="2" id="KW-0479">Metal-binding</keyword>
<dbReference type="eggNOG" id="COG0491">
    <property type="taxonomic scope" value="Bacteria"/>
</dbReference>
<dbReference type="OrthoDB" id="9802897at2"/>
<dbReference type="PANTHER" id="PTHR42978:SF6">
    <property type="entry name" value="QUORUM-QUENCHING LACTONASE YTNP-RELATED"/>
    <property type="match status" value="1"/>
</dbReference>